<evidence type="ECO:0000259" key="2">
    <source>
        <dbReference type="Pfam" id="PF18545"/>
    </source>
</evidence>
<organism evidence="3 4">
    <name type="scientific">Halobacterium jilantaiense</name>
    <dbReference type="NCBI Taxonomy" id="355548"/>
    <lineage>
        <taxon>Archaea</taxon>
        <taxon>Methanobacteriati</taxon>
        <taxon>Methanobacteriota</taxon>
        <taxon>Stenosarchaea group</taxon>
        <taxon>Halobacteria</taxon>
        <taxon>Halobacteriales</taxon>
        <taxon>Halobacteriaceae</taxon>
        <taxon>Halobacterium</taxon>
    </lineage>
</organism>
<protein>
    <recommendedName>
        <fullName evidence="2">Halobacterial output domain-containing protein</fullName>
    </recommendedName>
</protein>
<evidence type="ECO:0000256" key="1">
    <source>
        <dbReference type="SAM" id="MobiDB-lite"/>
    </source>
</evidence>
<feature type="domain" description="Halobacterial output" evidence="2">
    <location>
        <begin position="29"/>
        <end position="103"/>
    </location>
</feature>
<dbReference type="RefSeq" id="WP_089669600.1">
    <property type="nucleotide sequence ID" value="NZ_FOJA01000001.1"/>
</dbReference>
<dbReference type="InterPro" id="IPR040624">
    <property type="entry name" value="HalOD1"/>
</dbReference>
<evidence type="ECO:0000313" key="3">
    <source>
        <dbReference type="EMBL" id="SEW23423.1"/>
    </source>
</evidence>
<name>A0A1I0Q8T7_9EURY</name>
<reference evidence="3 4" key="1">
    <citation type="submission" date="2016-10" db="EMBL/GenBank/DDBJ databases">
        <authorList>
            <person name="de Groot N.N."/>
        </authorList>
    </citation>
    <scope>NUCLEOTIDE SEQUENCE [LARGE SCALE GENOMIC DNA]</scope>
    <source>
        <strain evidence="3 4">CGMCC 1.5337</strain>
    </source>
</reference>
<gene>
    <name evidence="3" type="ORF">SAMN04487945_2389</name>
</gene>
<dbReference type="AlphaFoldDB" id="A0A1I0Q8T7"/>
<keyword evidence="4" id="KW-1185">Reference proteome</keyword>
<dbReference type="Proteomes" id="UP000198518">
    <property type="component" value="Unassembled WGS sequence"/>
</dbReference>
<evidence type="ECO:0000313" key="4">
    <source>
        <dbReference type="Proteomes" id="UP000198518"/>
    </source>
</evidence>
<sequence>MVDEPVAPEPGEWRQVTQTRYDPDRDGELGTEIVYAVAETKDADPLDHDELPVLHDTIDAEFLEASVVDSTDVPNTDDSRSHASFEYADCLVTVEHDGWITVYERQ</sequence>
<proteinExistence type="predicted"/>
<dbReference type="OrthoDB" id="331383at2157"/>
<feature type="region of interest" description="Disordered" evidence="1">
    <location>
        <begin position="1"/>
        <end position="26"/>
    </location>
</feature>
<dbReference type="EMBL" id="FOJA01000001">
    <property type="protein sequence ID" value="SEW23423.1"/>
    <property type="molecule type" value="Genomic_DNA"/>
</dbReference>
<dbReference type="Pfam" id="PF18545">
    <property type="entry name" value="HalOD1"/>
    <property type="match status" value="1"/>
</dbReference>
<accession>A0A1I0Q8T7</accession>